<keyword evidence="2" id="KW-0812">Transmembrane</keyword>
<proteinExistence type="predicted"/>
<evidence type="ECO:0000256" key="3">
    <source>
        <dbReference type="SAM" id="SignalP"/>
    </source>
</evidence>
<dbReference type="SUPFAM" id="SSF50249">
    <property type="entry name" value="Nucleic acid-binding proteins"/>
    <property type="match status" value="1"/>
</dbReference>
<feature type="region of interest" description="Disordered" evidence="1">
    <location>
        <begin position="93"/>
        <end position="214"/>
    </location>
</feature>
<feature type="compositionally biased region" description="Basic and acidic residues" evidence="1">
    <location>
        <begin position="128"/>
        <end position="165"/>
    </location>
</feature>
<feature type="region of interest" description="Disordered" evidence="1">
    <location>
        <begin position="228"/>
        <end position="295"/>
    </location>
</feature>
<dbReference type="SMART" id="SM00357">
    <property type="entry name" value="CSP"/>
    <property type="match status" value="1"/>
</dbReference>
<dbReference type="OrthoDB" id="449071at2759"/>
<gene>
    <name evidence="4" type="ORF">AK812_SmicGene32402</name>
</gene>
<feature type="chain" id="PRO_5043444713" evidence="3">
    <location>
        <begin position="20"/>
        <end position="537"/>
    </location>
</feature>
<feature type="compositionally biased region" description="Pro residues" evidence="1">
    <location>
        <begin position="240"/>
        <end position="249"/>
    </location>
</feature>
<organism evidence="4 5">
    <name type="scientific">Symbiodinium microadriaticum</name>
    <name type="common">Dinoflagellate</name>
    <name type="synonym">Zooxanthella microadriatica</name>
    <dbReference type="NCBI Taxonomy" id="2951"/>
    <lineage>
        <taxon>Eukaryota</taxon>
        <taxon>Sar</taxon>
        <taxon>Alveolata</taxon>
        <taxon>Dinophyceae</taxon>
        <taxon>Suessiales</taxon>
        <taxon>Symbiodiniaceae</taxon>
        <taxon>Symbiodinium</taxon>
    </lineage>
</organism>
<evidence type="ECO:0000313" key="5">
    <source>
        <dbReference type="Proteomes" id="UP000186817"/>
    </source>
</evidence>
<dbReference type="GO" id="GO:0003676">
    <property type="term" value="F:nucleic acid binding"/>
    <property type="evidence" value="ECO:0007669"/>
    <property type="project" value="InterPro"/>
</dbReference>
<protein>
    <submittedName>
        <fullName evidence="4">Uncharacterized protein</fullName>
    </submittedName>
</protein>
<feature type="compositionally biased region" description="Basic residues" evidence="1">
    <location>
        <begin position="181"/>
        <end position="193"/>
    </location>
</feature>
<dbReference type="InterPro" id="IPR002059">
    <property type="entry name" value="CSP_DNA-bd"/>
</dbReference>
<evidence type="ECO:0000256" key="1">
    <source>
        <dbReference type="SAM" id="MobiDB-lite"/>
    </source>
</evidence>
<evidence type="ECO:0000313" key="4">
    <source>
        <dbReference type="EMBL" id="OLP86491.1"/>
    </source>
</evidence>
<sequence length="537" mass="58678">MESIHHLVLLVVVSSFVSCWKGSPPVVLLVVVLVVVALVMVGGLVSRQDKCFEARLLRHWPMFVCPFLAVGANGIGATAPLIIRMLGKRRREAQANAQKDSGKPKWKEELAEDEESGEEVTAEDMEEWREREEKERKAREAREAEEARKRREAERAAAAAEEERKKNARSKSKSSRSSSSRSHRSRSRRRRRSSSSSSRSSSKTRRKSGWDVADTSLIATAMGVPTSETMQTQAENKPLVVPPPPPPVARPAGDASPLALSAQGSPTPLPQFSHPPAPPAPPAPPPPPAPVHVNGAVLNAPLHGQMWEKLPVSQQGPGHMAHSVMPFPGAAVLAPQQWHPNMQWQPPMPPFCQNQTGSWPSQAAAAPMWQDSLQGGWPQQGEAQGCPQYPAGPAGPAQVFPQLHQVPQNVQSWAPPADRSNEERFIGRVKRFQDGPAGGYGFIDCDETKLRFTRDIYIHRNQMIGLQIGDEVSFTIALNNKGEPQARNVMKREDALLLRAGAVHGMVPEGPAGPSAPNLMDEHQARQFQTSLRGNVG</sequence>
<dbReference type="EMBL" id="LSRX01000913">
    <property type="protein sequence ID" value="OLP86491.1"/>
    <property type="molecule type" value="Genomic_DNA"/>
</dbReference>
<feature type="compositionally biased region" description="Pro residues" evidence="1">
    <location>
        <begin position="267"/>
        <end position="290"/>
    </location>
</feature>
<dbReference type="Proteomes" id="UP000186817">
    <property type="component" value="Unassembled WGS sequence"/>
</dbReference>
<keyword evidence="2" id="KW-0472">Membrane</keyword>
<dbReference type="PROSITE" id="PS51857">
    <property type="entry name" value="CSD_2"/>
    <property type="match status" value="1"/>
</dbReference>
<dbReference type="AlphaFoldDB" id="A0A1Q9CUA1"/>
<dbReference type="InterPro" id="IPR012340">
    <property type="entry name" value="NA-bd_OB-fold"/>
</dbReference>
<accession>A0A1Q9CUA1</accession>
<feature type="transmembrane region" description="Helical" evidence="2">
    <location>
        <begin position="25"/>
        <end position="45"/>
    </location>
</feature>
<feature type="transmembrane region" description="Helical" evidence="2">
    <location>
        <begin position="57"/>
        <end position="83"/>
    </location>
</feature>
<evidence type="ECO:0000256" key="2">
    <source>
        <dbReference type="SAM" id="Phobius"/>
    </source>
</evidence>
<reference evidence="4 5" key="1">
    <citation type="submission" date="2016-02" db="EMBL/GenBank/DDBJ databases">
        <title>Genome analysis of coral dinoflagellate symbionts highlights evolutionary adaptations to a symbiotic lifestyle.</title>
        <authorList>
            <person name="Aranda M."/>
            <person name="Li Y."/>
            <person name="Liew Y.J."/>
            <person name="Baumgarten S."/>
            <person name="Simakov O."/>
            <person name="Wilson M."/>
            <person name="Piel J."/>
            <person name="Ashoor H."/>
            <person name="Bougouffa S."/>
            <person name="Bajic V.B."/>
            <person name="Ryu T."/>
            <person name="Ravasi T."/>
            <person name="Bayer T."/>
            <person name="Micklem G."/>
            <person name="Kim H."/>
            <person name="Bhak J."/>
            <person name="Lajeunesse T.C."/>
            <person name="Voolstra C.R."/>
        </authorList>
    </citation>
    <scope>NUCLEOTIDE SEQUENCE [LARGE SCALE GENOMIC DNA]</scope>
    <source>
        <strain evidence="4 5">CCMP2467</strain>
    </source>
</reference>
<keyword evidence="5" id="KW-1185">Reference proteome</keyword>
<comment type="caution">
    <text evidence="4">The sequence shown here is derived from an EMBL/GenBank/DDBJ whole genome shotgun (WGS) entry which is preliminary data.</text>
</comment>
<keyword evidence="2" id="KW-1133">Transmembrane helix</keyword>
<feature type="compositionally biased region" description="Basic and acidic residues" evidence="1">
    <location>
        <begin position="100"/>
        <end position="109"/>
    </location>
</feature>
<feature type="signal peptide" evidence="3">
    <location>
        <begin position="1"/>
        <end position="19"/>
    </location>
</feature>
<name>A0A1Q9CUA1_SYMMI</name>
<dbReference type="Gene3D" id="2.40.50.140">
    <property type="entry name" value="Nucleic acid-binding proteins"/>
    <property type="match status" value="1"/>
</dbReference>
<feature type="compositionally biased region" description="Acidic residues" evidence="1">
    <location>
        <begin position="110"/>
        <end position="127"/>
    </location>
</feature>
<dbReference type="InterPro" id="IPR011129">
    <property type="entry name" value="CSD"/>
</dbReference>
<keyword evidence="3" id="KW-0732">Signal</keyword>